<accession>A0AAJ6CHV9</accession>
<dbReference type="InterPro" id="IPR030125">
    <property type="entry name" value="SPIN90/Ldb17"/>
</dbReference>
<evidence type="ECO:0000256" key="1">
    <source>
        <dbReference type="SAM" id="MobiDB-lite"/>
    </source>
</evidence>
<sequence>MLNADAPGRRRAPRVPGASYGSKAEVLAEVAPRDYASIRPYEHLRDAHAHSELVAEFLASDVLNEMQSGFLESGKRPDTTTIAFLDALRPILSTGTSARQLLLTYEMVLQAGEKNSNVFRWLFYSEQSQSLVPGLIQRLVHNVWAGHYAGQSRAVLEASSIAPALPIPGAAYRMAQPKLIDQHVSSESLQVWLQYKALTFLYEVLCTVRLRAAELGCIRESFVNYLFDEAEATREQQDETLSGLVTQLLLALHEQYMVTVQGPCPAPFNILAVIRDRPHATRTFAENVVFMLNRTPCLNSAECRFHFLVLKLLDALFAMPETASYFYINDLKVLVDIFLRQITDLAEQCEILRQIYLMVLPSLLTQTQLCTIVYKRDAIRDVLSNLVKYAEWSNTPARSVNLAKRCLSAEWCVNTSTTPLVAPIEGGAAHSKPLVEEHTTKGALYHVETNDAAIHTMLELGQMQSAAAAQGWHDQVPFWPSAVTEQPLRTIELDVNDIEALTSGRSSPLSSNSSSMRSTRRKAPPPPPIRSSLSDLSRVRASSGVPLMEIAEAGKPLSSTLDHRTASRTRSQSNPVNVSGDDTSSIATNHQSSARFNPPEDTFSRFKSIGKLRSSHAAPTSSTLSPNQDTASYPTRESKKFLSMFRRAKPPASPLSSSACPTQRQPTPTPPPSRRSAPKPPIG</sequence>
<feature type="compositionally biased region" description="Polar residues" evidence="1">
    <location>
        <begin position="617"/>
        <end position="635"/>
    </location>
</feature>
<dbReference type="GO" id="GO:0030479">
    <property type="term" value="C:actin cortical patch"/>
    <property type="evidence" value="ECO:0007669"/>
    <property type="project" value="TreeGrafter"/>
</dbReference>
<dbReference type="AlphaFoldDB" id="A0AAJ6CHV9"/>
<reference evidence="3 4" key="1">
    <citation type="submission" date="2023-03" db="EMBL/GenBank/DDBJ databases">
        <title>Mating type loci evolution in Malassezia.</title>
        <authorList>
            <person name="Coelho M.A."/>
        </authorList>
    </citation>
    <scope>NUCLEOTIDE SEQUENCE [LARGE SCALE GENOMIC DNA]</scope>
    <source>
        <strain evidence="3 4">CBS 9725</strain>
    </source>
</reference>
<dbReference type="Proteomes" id="UP001219567">
    <property type="component" value="Chromosome 4"/>
</dbReference>
<dbReference type="GO" id="GO:0071933">
    <property type="term" value="F:Arp2/3 complex binding"/>
    <property type="evidence" value="ECO:0007669"/>
    <property type="project" value="TreeGrafter"/>
</dbReference>
<feature type="region of interest" description="Disordered" evidence="1">
    <location>
        <begin position="502"/>
        <end position="683"/>
    </location>
</feature>
<dbReference type="Pfam" id="PF09431">
    <property type="entry name" value="SPIN90_LRD"/>
    <property type="match status" value="1"/>
</dbReference>
<proteinExistence type="predicted"/>
<evidence type="ECO:0000259" key="2">
    <source>
        <dbReference type="Pfam" id="PF09431"/>
    </source>
</evidence>
<evidence type="ECO:0000313" key="4">
    <source>
        <dbReference type="Proteomes" id="UP001219567"/>
    </source>
</evidence>
<feature type="compositionally biased region" description="Low complexity" evidence="1">
    <location>
        <begin position="654"/>
        <end position="666"/>
    </location>
</feature>
<dbReference type="PANTHER" id="PTHR13357:SF1">
    <property type="entry name" value="NCK-INTERACTING PROTEIN WITH SH3 DOMAIN"/>
    <property type="match status" value="1"/>
</dbReference>
<feature type="compositionally biased region" description="Polar residues" evidence="1">
    <location>
        <begin position="568"/>
        <end position="595"/>
    </location>
</feature>
<dbReference type="GO" id="GO:0006897">
    <property type="term" value="P:endocytosis"/>
    <property type="evidence" value="ECO:0007669"/>
    <property type="project" value="TreeGrafter"/>
</dbReference>
<dbReference type="GO" id="GO:0000147">
    <property type="term" value="P:actin cortical patch assembly"/>
    <property type="evidence" value="ECO:0007669"/>
    <property type="project" value="TreeGrafter"/>
</dbReference>
<evidence type="ECO:0000313" key="3">
    <source>
        <dbReference type="EMBL" id="WFD00290.1"/>
    </source>
</evidence>
<gene>
    <name evidence="3" type="primary">LDB17</name>
    <name evidence="3" type="ORF">MYAM1_003038</name>
</gene>
<keyword evidence="4" id="KW-1185">Reference proteome</keyword>
<feature type="compositionally biased region" description="Pro residues" evidence="1">
    <location>
        <begin position="667"/>
        <end position="683"/>
    </location>
</feature>
<feature type="compositionally biased region" description="Low complexity" evidence="1">
    <location>
        <begin position="503"/>
        <end position="517"/>
    </location>
</feature>
<dbReference type="InterPro" id="IPR018556">
    <property type="entry name" value="SPIN90/Ldb17_LRD"/>
</dbReference>
<dbReference type="GO" id="GO:0051666">
    <property type="term" value="P:actin cortical patch localization"/>
    <property type="evidence" value="ECO:0007669"/>
    <property type="project" value="TreeGrafter"/>
</dbReference>
<organism evidence="3 4">
    <name type="scientific">Malassezia yamatoensis</name>
    <dbReference type="NCBI Taxonomy" id="253288"/>
    <lineage>
        <taxon>Eukaryota</taxon>
        <taxon>Fungi</taxon>
        <taxon>Dikarya</taxon>
        <taxon>Basidiomycota</taxon>
        <taxon>Ustilaginomycotina</taxon>
        <taxon>Malasseziomycetes</taxon>
        <taxon>Malasseziales</taxon>
        <taxon>Malasseziaceae</taxon>
        <taxon>Malassezia</taxon>
    </lineage>
</organism>
<dbReference type="PANTHER" id="PTHR13357">
    <property type="entry name" value="SH3 ADAPTER PROTEIN SPIN90 NCK INTERACTING PROTEIN WITH SH3 DOMAIN"/>
    <property type="match status" value="1"/>
</dbReference>
<dbReference type="EMBL" id="CP119946">
    <property type="protein sequence ID" value="WFD00290.1"/>
    <property type="molecule type" value="Genomic_DNA"/>
</dbReference>
<name>A0AAJ6CHV9_9BASI</name>
<protein>
    <submittedName>
        <fullName evidence="3">Pre-rRNA processing</fullName>
    </submittedName>
</protein>
<feature type="domain" description="SPIN90/Ldb17 leucine-rich" evidence="2">
    <location>
        <begin position="240"/>
        <end position="378"/>
    </location>
</feature>